<dbReference type="EMBL" id="BOPG01000009">
    <property type="protein sequence ID" value="GIJ53821.1"/>
    <property type="molecule type" value="Genomic_DNA"/>
</dbReference>
<proteinExistence type="predicted"/>
<reference evidence="1" key="1">
    <citation type="submission" date="2021-01" db="EMBL/GenBank/DDBJ databases">
        <title>Whole genome shotgun sequence of Virgisporangium aurantiacum NBRC 16421.</title>
        <authorList>
            <person name="Komaki H."/>
            <person name="Tamura T."/>
        </authorList>
    </citation>
    <scope>NUCLEOTIDE SEQUENCE</scope>
    <source>
        <strain evidence="1">NBRC 16421</strain>
    </source>
</reference>
<keyword evidence="2" id="KW-1185">Reference proteome</keyword>
<sequence>MFNPRTALNAIGDRMLAKLLPATTASAAICPGRNIGQSGSCLYFCYQSSSGDHTTKYRWCSNDRRCAVQCYDCC</sequence>
<comment type="caution">
    <text evidence="1">The sequence shown here is derived from an EMBL/GenBank/DDBJ whole genome shotgun (WGS) entry which is preliminary data.</text>
</comment>
<organism evidence="1 2">
    <name type="scientific">Virgisporangium aurantiacum</name>
    <dbReference type="NCBI Taxonomy" id="175570"/>
    <lineage>
        <taxon>Bacteria</taxon>
        <taxon>Bacillati</taxon>
        <taxon>Actinomycetota</taxon>
        <taxon>Actinomycetes</taxon>
        <taxon>Micromonosporales</taxon>
        <taxon>Micromonosporaceae</taxon>
        <taxon>Virgisporangium</taxon>
    </lineage>
</organism>
<gene>
    <name evidence="1" type="ORF">Vau01_013370</name>
</gene>
<name>A0A8J3YY19_9ACTN</name>
<evidence type="ECO:0000313" key="1">
    <source>
        <dbReference type="EMBL" id="GIJ53821.1"/>
    </source>
</evidence>
<protein>
    <submittedName>
        <fullName evidence="1">Uncharacterized protein</fullName>
    </submittedName>
</protein>
<dbReference type="RefSeq" id="WP_203988319.1">
    <property type="nucleotide sequence ID" value="NZ_BOPG01000009.1"/>
</dbReference>
<dbReference type="AlphaFoldDB" id="A0A8J3YY19"/>
<accession>A0A8J3YY19</accession>
<evidence type="ECO:0000313" key="2">
    <source>
        <dbReference type="Proteomes" id="UP000612585"/>
    </source>
</evidence>
<dbReference type="Proteomes" id="UP000612585">
    <property type="component" value="Unassembled WGS sequence"/>
</dbReference>